<proteinExistence type="predicted"/>
<evidence type="ECO:0008006" key="3">
    <source>
        <dbReference type="Google" id="ProtNLM"/>
    </source>
</evidence>
<name>A0A7V9YWJ7_9BACL</name>
<dbReference type="Pfam" id="PF13056">
    <property type="entry name" value="DUF3918"/>
    <property type="match status" value="1"/>
</dbReference>
<dbReference type="InterPro" id="IPR025029">
    <property type="entry name" value="DUF3918"/>
</dbReference>
<protein>
    <recommendedName>
        <fullName evidence="3">DUF3918 domain-containing protein</fullName>
    </recommendedName>
</protein>
<evidence type="ECO:0000313" key="2">
    <source>
        <dbReference type="Proteomes" id="UP000580891"/>
    </source>
</evidence>
<organism evidence="1 2">
    <name type="scientific">[Anoxybacillus] calidus</name>
    <dbReference type="NCBI Taxonomy" id="575178"/>
    <lineage>
        <taxon>Bacteria</taxon>
        <taxon>Bacillati</taxon>
        <taxon>Bacillota</taxon>
        <taxon>Bacilli</taxon>
        <taxon>Bacillales</taxon>
        <taxon>Anoxybacillaceae</taxon>
        <taxon>Paranoxybacillus</taxon>
    </lineage>
</organism>
<dbReference type="AlphaFoldDB" id="A0A7V9YWJ7"/>
<accession>A0A7V9YWJ7</accession>
<evidence type="ECO:0000313" key="1">
    <source>
        <dbReference type="EMBL" id="MBA2869782.1"/>
    </source>
</evidence>
<dbReference type="Proteomes" id="UP000580891">
    <property type="component" value="Unassembled WGS sequence"/>
</dbReference>
<comment type="caution">
    <text evidence="1">The sequence shown here is derived from an EMBL/GenBank/DDBJ whole genome shotgun (WGS) entry which is preliminary data.</text>
</comment>
<gene>
    <name evidence="1" type="ORF">HNQ85_000040</name>
</gene>
<dbReference type="EMBL" id="JACDUU010000001">
    <property type="protein sequence ID" value="MBA2869782.1"/>
    <property type="molecule type" value="Genomic_DNA"/>
</dbReference>
<dbReference type="RefSeq" id="WP_181535073.1">
    <property type="nucleotide sequence ID" value="NZ_JACDUU010000001.1"/>
</dbReference>
<keyword evidence="2" id="KW-1185">Reference proteome</keyword>
<sequence length="43" mass="4942">MNRTVTSLVAIGLGVAAYQYAQRNNFNGRTIRKMGRRLRRAIF</sequence>
<reference evidence="1 2" key="1">
    <citation type="submission" date="2020-07" db="EMBL/GenBank/DDBJ databases">
        <title>Genomic Encyclopedia of Type Strains, Phase IV (KMG-IV): sequencing the most valuable type-strain genomes for metagenomic binning, comparative biology and taxonomic classification.</title>
        <authorList>
            <person name="Goeker M."/>
        </authorList>
    </citation>
    <scope>NUCLEOTIDE SEQUENCE [LARGE SCALE GENOMIC DNA]</scope>
    <source>
        <strain evidence="1 2">DSM 25220</strain>
    </source>
</reference>